<dbReference type="SUPFAM" id="SSF55729">
    <property type="entry name" value="Acyl-CoA N-acyltransferases (Nat)"/>
    <property type="match status" value="2"/>
</dbReference>
<dbReference type="OrthoDB" id="7782438at2759"/>
<proteinExistence type="predicted"/>
<evidence type="ECO:0000313" key="3">
    <source>
        <dbReference type="Proteomes" id="UP001151699"/>
    </source>
</evidence>
<name>A0A9Q0S4Q0_9DIPT</name>
<protein>
    <recommendedName>
        <fullName evidence="1">N-acetyltransferase domain-containing protein</fullName>
    </recommendedName>
</protein>
<dbReference type="PANTHER" id="PTHR20905">
    <property type="entry name" value="N-ACETYLTRANSFERASE-RELATED"/>
    <property type="match status" value="1"/>
</dbReference>
<evidence type="ECO:0000313" key="2">
    <source>
        <dbReference type="EMBL" id="KAJ6643873.1"/>
    </source>
</evidence>
<comment type="caution">
    <text evidence="2">The sequence shown here is derived from an EMBL/GenBank/DDBJ whole genome shotgun (WGS) entry which is preliminary data.</text>
</comment>
<dbReference type="InterPro" id="IPR016181">
    <property type="entry name" value="Acyl_CoA_acyltransferase"/>
</dbReference>
<dbReference type="Gene3D" id="3.40.630.30">
    <property type="match status" value="2"/>
</dbReference>
<dbReference type="PANTHER" id="PTHR20905:SF32">
    <property type="entry name" value="ARYLALKYLAMINE N-ACETYLTRANSFERASE-LIKE 7, ISOFORM A"/>
    <property type="match status" value="1"/>
</dbReference>
<dbReference type="EMBL" id="WJQU01000002">
    <property type="protein sequence ID" value="KAJ6643873.1"/>
    <property type="molecule type" value="Genomic_DNA"/>
</dbReference>
<dbReference type="InterPro" id="IPR000182">
    <property type="entry name" value="GNAT_dom"/>
</dbReference>
<reference evidence="2" key="1">
    <citation type="submission" date="2022-07" db="EMBL/GenBank/DDBJ databases">
        <authorList>
            <person name="Trinca V."/>
            <person name="Uliana J.V.C."/>
            <person name="Torres T.T."/>
            <person name="Ward R.J."/>
            <person name="Monesi N."/>
        </authorList>
    </citation>
    <scope>NUCLEOTIDE SEQUENCE</scope>
    <source>
        <strain evidence="2">HSMRA1968</strain>
        <tissue evidence="2">Whole embryos</tissue>
    </source>
</reference>
<organism evidence="2 3">
    <name type="scientific">Pseudolycoriella hygida</name>
    <dbReference type="NCBI Taxonomy" id="35572"/>
    <lineage>
        <taxon>Eukaryota</taxon>
        <taxon>Metazoa</taxon>
        <taxon>Ecdysozoa</taxon>
        <taxon>Arthropoda</taxon>
        <taxon>Hexapoda</taxon>
        <taxon>Insecta</taxon>
        <taxon>Pterygota</taxon>
        <taxon>Neoptera</taxon>
        <taxon>Endopterygota</taxon>
        <taxon>Diptera</taxon>
        <taxon>Nematocera</taxon>
        <taxon>Sciaroidea</taxon>
        <taxon>Sciaridae</taxon>
        <taxon>Pseudolycoriella</taxon>
    </lineage>
</organism>
<dbReference type="PROSITE" id="PS51186">
    <property type="entry name" value="GNAT"/>
    <property type="match status" value="1"/>
</dbReference>
<keyword evidence="3" id="KW-1185">Reference proteome</keyword>
<dbReference type="CDD" id="cd04301">
    <property type="entry name" value="NAT_SF"/>
    <property type="match status" value="1"/>
</dbReference>
<dbReference type="GO" id="GO:0008080">
    <property type="term" value="F:N-acetyltransferase activity"/>
    <property type="evidence" value="ECO:0007669"/>
    <property type="project" value="TreeGrafter"/>
</dbReference>
<feature type="domain" description="N-acetyltransferase" evidence="1">
    <location>
        <begin position="35"/>
        <end position="173"/>
    </location>
</feature>
<dbReference type="AlphaFoldDB" id="A0A9Q0S4Q0"/>
<sequence>MGEETFCVARNVTNDEKSIADLTRIWRELIYNEKMTIACFKEGCDDIIGMNVLFIETEKIDENWDIFVSENIRDMDAVCLYMLEQFNVCKHYQVDRHLACYGLSVSPAYRNRGIARKLLETRKLLGKPYGLSLTSTLFSSPEAQKVALAAGFEKNYEVPYEELAKIDPRYDFRTKPNSKFGIYKGCGDIIGIHVLFIEREKFDIDWDRLASESVRDMDLICLYVSVSVRCLQTLPSRQLLRLSVNSAYRRRGIAKKLLETRKLLGKPYGLSLTSTAFSSPEAQKVALSYQELAKIDPRFDFKIKANAKLGIYSMRI</sequence>
<gene>
    <name evidence="2" type="ORF">Bhyg_08838</name>
</gene>
<dbReference type="Proteomes" id="UP001151699">
    <property type="component" value="Chromosome B"/>
</dbReference>
<evidence type="ECO:0000259" key="1">
    <source>
        <dbReference type="PROSITE" id="PS51186"/>
    </source>
</evidence>
<accession>A0A9Q0S4Q0</accession>